<proteinExistence type="predicted"/>
<dbReference type="AlphaFoldDB" id="A0AAV9B0T5"/>
<keyword evidence="2" id="KW-1185">Reference proteome</keyword>
<reference evidence="1" key="1">
    <citation type="journal article" date="2023" name="Nat. Commun.">
        <title>Diploid and tetraploid genomes of Acorus and the evolution of monocots.</title>
        <authorList>
            <person name="Ma L."/>
            <person name="Liu K.W."/>
            <person name="Li Z."/>
            <person name="Hsiao Y.Y."/>
            <person name="Qi Y."/>
            <person name="Fu T."/>
            <person name="Tang G.D."/>
            <person name="Zhang D."/>
            <person name="Sun W.H."/>
            <person name="Liu D.K."/>
            <person name="Li Y."/>
            <person name="Chen G.Z."/>
            <person name="Liu X.D."/>
            <person name="Liao X.Y."/>
            <person name="Jiang Y.T."/>
            <person name="Yu X."/>
            <person name="Hao Y."/>
            <person name="Huang J."/>
            <person name="Zhao X.W."/>
            <person name="Ke S."/>
            <person name="Chen Y.Y."/>
            <person name="Wu W.L."/>
            <person name="Hsu J.L."/>
            <person name="Lin Y.F."/>
            <person name="Huang M.D."/>
            <person name="Li C.Y."/>
            <person name="Huang L."/>
            <person name="Wang Z.W."/>
            <person name="Zhao X."/>
            <person name="Zhong W.Y."/>
            <person name="Peng D.H."/>
            <person name="Ahmad S."/>
            <person name="Lan S."/>
            <person name="Zhang J.S."/>
            <person name="Tsai W.C."/>
            <person name="Van de Peer Y."/>
            <person name="Liu Z.J."/>
        </authorList>
    </citation>
    <scope>NUCLEOTIDE SEQUENCE</scope>
    <source>
        <strain evidence="1">SCP</strain>
    </source>
</reference>
<protein>
    <submittedName>
        <fullName evidence="1">Uncharacterized protein</fullName>
    </submittedName>
</protein>
<comment type="caution">
    <text evidence="1">The sequence shown here is derived from an EMBL/GenBank/DDBJ whole genome shotgun (WGS) entry which is preliminary data.</text>
</comment>
<name>A0AAV9B0T5_ACOGR</name>
<evidence type="ECO:0000313" key="2">
    <source>
        <dbReference type="Proteomes" id="UP001179952"/>
    </source>
</evidence>
<sequence length="88" mass="10199">MVRGFEFLHTKGVTIKTFDPKNVFLMTTEPPLVKIGGDFIHCGDSRKEEDFENLALYLEHCLNVFDIQENEFNRVLQILRSPPTNKSK</sequence>
<accession>A0AAV9B0T5</accession>
<dbReference type="Proteomes" id="UP001179952">
    <property type="component" value="Unassembled WGS sequence"/>
</dbReference>
<gene>
    <name evidence="1" type="ORF">QJS04_geneDACA004502</name>
</gene>
<organism evidence="1 2">
    <name type="scientific">Acorus gramineus</name>
    <name type="common">Dwarf sweet flag</name>
    <dbReference type="NCBI Taxonomy" id="55184"/>
    <lineage>
        <taxon>Eukaryota</taxon>
        <taxon>Viridiplantae</taxon>
        <taxon>Streptophyta</taxon>
        <taxon>Embryophyta</taxon>
        <taxon>Tracheophyta</taxon>
        <taxon>Spermatophyta</taxon>
        <taxon>Magnoliopsida</taxon>
        <taxon>Liliopsida</taxon>
        <taxon>Acoraceae</taxon>
        <taxon>Acorus</taxon>
    </lineage>
</organism>
<evidence type="ECO:0000313" key="1">
    <source>
        <dbReference type="EMBL" id="KAK1270010.1"/>
    </source>
</evidence>
<reference evidence="1" key="2">
    <citation type="submission" date="2023-06" db="EMBL/GenBank/DDBJ databases">
        <authorList>
            <person name="Ma L."/>
            <person name="Liu K.-W."/>
            <person name="Li Z."/>
            <person name="Hsiao Y.-Y."/>
            <person name="Qi Y."/>
            <person name="Fu T."/>
            <person name="Tang G."/>
            <person name="Zhang D."/>
            <person name="Sun W.-H."/>
            <person name="Liu D.-K."/>
            <person name="Li Y."/>
            <person name="Chen G.-Z."/>
            <person name="Liu X.-D."/>
            <person name="Liao X.-Y."/>
            <person name="Jiang Y.-T."/>
            <person name="Yu X."/>
            <person name="Hao Y."/>
            <person name="Huang J."/>
            <person name="Zhao X.-W."/>
            <person name="Ke S."/>
            <person name="Chen Y.-Y."/>
            <person name="Wu W.-L."/>
            <person name="Hsu J.-L."/>
            <person name="Lin Y.-F."/>
            <person name="Huang M.-D."/>
            <person name="Li C.-Y."/>
            <person name="Huang L."/>
            <person name="Wang Z.-W."/>
            <person name="Zhao X."/>
            <person name="Zhong W.-Y."/>
            <person name="Peng D.-H."/>
            <person name="Ahmad S."/>
            <person name="Lan S."/>
            <person name="Zhang J.-S."/>
            <person name="Tsai W.-C."/>
            <person name="Van De Peer Y."/>
            <person name="Liu Z.-J."/>
        </authorList>
    </citation>
    <scope>NUCLEOTIDE SEQUENCE</scope>
    <source>
        <strain evidence="1">SCP</strain>
        <tissue evidence="1">Leaves</tissue>
    </source>
</reference>
<dbReference type="EMBL" id="JAUJYN010000005">
    <property type="protein sequence ID" value="KAK1270010.1"/>
    <property type="molecule type" value="Genomic_DNA"/>
</dbReference>